<gene>
    <name evidence="2" type="ORF">FYJ44_13590</name>
</gene>
<dbReference type="Proteomes" id="UP000477488">
    <property type="component" value="Unassembled WGS sequence"/>
</dbReference>
<reference evidence="2 3" key="1">
    <citation type="submission" date="2019-09" db="EMBL/GenBank/DDBJ databases">
        <title>In-depth cultivation of the pig gut microbiome towards novel bacterial diversity and tailored functional studies.</title>
        <authorList>
            <person name="Wylensek D."/>
            <person name="Hitch T.C.A."/>
            <person name="Clavel T."/>
        </authorList>
    </citation>
    <scope>NUCLEOTIDE SEQUENCE [LARGE SCALE GENOMIC DNA]</scope>
    <source>
        <strain evidence="2 3">PG-178-WT-4</strain>
    </source>
</reference>
<accession>A0A6L5XQ83</accession>
<proteinExistence type="predicted"/>
<organism evidence="2 3">
    <name type="scientific">Desulfovibrio porci</name>
    <dbReference type="NCBI Taxonomy" id="2605782"/>
    <lineage>
        <taxon>Bacteria</taxon>
        <taxon>Pseudomonadati</taxon>
        <taxon>Thermodesulfobacteriota</taxon>
        <taxon>Desulfovibrionia</taxon>
        <taxon>Desulfovibrionales</taxon>
        <taxon>Desulfovibrionaceae</taxon>
        <taxon>Desulfovibrio</taxon>
    </lineage>
</organism>
<sequence>MRNYFIYFILAMSLCLIGCEGPQAKQELERLRAEITQKDEQIVMLGKRLATTEEELAKAQKLIKDTLEAPEKRFQEIQAHIEAGHYDQAMPLLSNYLSEFPSSRHATSVKELQRKLPQLIADQKKAAEEKARILREGFKTIKVQSTFTCPNNTKIHCKKFQSGKKFIFDRRDSRYYYYTADKNNIYISADISVTSKDSNPLLPAIFVGKVNNEGKLTDINIMQYMFYRWESYASYLGNEGDNGNDFSKTDTVLFSIGVEVQDKKGIYVIFTEGTPYFARQYEQFKNPPVYYTLDPSQPFPIPESSLSIEDFIAKYTALAIITR</sequence>
<evidence type="ECO:0000313" key="3">
    <source>
        <dbReference type="Proteomes" id="UP000477488"/>
    </source>
</evidence>
<keyword evidence="3" id="KW-1185">Reference proteome</keyword>
<protein>
    <submittedName>
        <fullName evidence="2">Uncharacterized protein</fullName>
    </submittedName>
</protein>
<evidence type="ECO:0000256" key="1">
    <source>
        <dbReference type="SAM" id="Coils"/>
    </source>
</evidence>
<dbReference type="AlphaFoldDB" id="A0A6L5XQ83"/>
<feature type="coiled-coil region" evidence="1">
    <location>
        <begin position="21"/>
        <end position="69"/>
    </location>
</feature>
<dbReference type="EMBL" id="VUMH01000020">
    <property type="protein sequence ID" value="MSS29031.1"/>
    <property type="molecule type" value="Genomic_DNA"/>
</dbReference>
<dbReference type="RefSeq" id="WP_154513041.1">
    <property type="nucleotide sequence ID" value="NZ_JAXELC010000012.1"/>
</dbReference>
<keyword evidence="1" id="KW-0175">Coiled coil</keyword>
<name>A0A6L5XQ83_9BACT</name>
<evidence type="ECO:0000313" key="2">
    <source>
        <dbReference type="EMBL" id="MSS29031.1"/>
    </source>
</evidence>
<comment type="caution">
    <text evidence="2">The sequence shown here is derived from an EMBL/GenBank/DDBJ whole genome shotgun (WGS) entry which is preliminary data.</text>
</comment>